<dbReference type="SUPFAM" id="SSF52540">
    <property type="entry name" value="P-loop containing nucleoside triphosphate hydrolases"/>
    <property type="match status" value="1"/>
</dbReference>
<dbReference type="Pfam" id="PF13541">
    <property type="entry name" value="ChlI"/>
    <property type="match status" value="1"/>
</dbReference>
<name>A0ABR5Q1I1_9ACTN</name>
<dbReference type="InterPro" id="IPR027417">
    <property type="entry name" value="P-loop_NTPase"/>
</dbReference>
<proteinExistence type="inferred from homology"/>
<reference evidence="3 4" key="1">
    <citation type="journal article" date="2015" name="Genome Announc.">
        <title>Expanding the biotechnology potential of lactobacilli through comparative genomics of 213 strains and associated genera.</title>
        <authorList>
            <person name="Sun Z."/>
            <person name="Harris H.M."/>
            <person name="McCann A."/>
            <person name="Guo C."/>
            <person name="Argimon S."/>
            <person name="Zhang W."/>
            <person name="Yang X."/>
            <person name="Jeffery I.B."/>
            <person name="Cooney J.C."/>
            <person name="Kagawa T.F."/>
            <person name="Liu W."/>
            <person name="Song Y."/>
            <person name="Salvetti E."/>
            <person name="Wrobel A."/>
            <person name="Rasinkangas P."/>
            <person name="Parkhill J."/>
            <person name="Rea M.C."/>
            <person name="O'Sullivan O."/>
            <person name="Ritari J."/>
            <person name="Douillard F.P."/>
            <person name="Paul Ross R."/>
            <person name="Yang R."/>
            <person name="Briner A.E."/>
            <person name="Felis G.E."/>
            <person name="de Vos W.M."/>
            <person name="Barrangou R."/>
            <person name="Klaenhammer T.R."/>
            <person name="Caufield P.W."/>
            <person name="Cui Y."/>
            <person name="Zhang H."/>
            <person name="O'Toole P.W."/>
        </authorList>
    </citation>
    <scope>NUCLEOTIDE SEQUENCE [LARGE SCALE GENOMIC DNA]</scope>
    <source>
        <strain evidence="3 4">DSM 7090</strain>
    </source>
</reference>
<dbReference type="SMART" id="SM00382">
    <property type="entry name" value="AAA"/>
    <property type="match status" value="1"/>
</dbReference>
<protein>
    <submittedName>
        <fullName evidence="3">Mg chelatase like protein</fullName>
    </submittedName>
</protein>
<dbReference type="Proteomes" id="UP000051927">
    <property type="component" value="Unassembled WGS sequence"/>
</dbReference>
<sequence>MRTATIRGIESVPINVEASVAGGIPGVTVVGMPDSAVLEARSRVRCAINACGFAIPRRHITINLSPADMRKTGSGFDLPMAVAILVATGQLSEEILRDNIFVGELTLNGDVSPVRGTIAYATLAHDLQNNLVISDKSELAGIHTEHVYAIQSLRDLCMHVKLQRYCQRGMRNPKISESCGKDLEFGDVIDQELAKRALVLAAIGSHGMLMVGPPGSGKTMLARRFLSILPKLAQDELQEALLIHSVAGESSKLLAHGMRPFRAPHHSISLGGLIGGGRPVLPGEVSLAHKGVLFLDELPEFATNTLQALRQPLEDKKVRLVRVDGLYTFPCDFQLLAAANPCPCGFCGDPDHLCTCTPARIDTYQSKIGGPLMDRIDIVCDVVRPSSTKVIEGDRGLTSKEMRQLVISGREYRRWREEQQSKGDQRAVFEEGAQRLFERYARGLSLGGRSIARVSRVARTVADLEHHELVTKDDLSEAVAFRSRILR</sequence>
<dbReference type="CDD" id="cd00009">
    <property type="entry name" value="AAA"/>
    <property type="match status" value="1"/>
</dbReference>
<dbReference type="Gene3D" id="3.40.50.300">
    <property type="entry name" value="P-loop containing nucleotide triphosphate hydrolases"/>
    <property type="match status" value="1"/>
</dbReference>
<dbReference type="Pfam" id="PF01078">
    <property type="entry name" value="Mg_chelatase"/>
    <property type="match status" value="1"/>
</dbReference>
<dbReference type="PANTHER" id="PTHR32039:SF7">
    <property type="entry name" value="COMPETENCE PROTEIN COMM"/>
    <property type="match status" value="1"/>
</dbReference>
<dbReference type="Gene3D" id="3.30.230.10">
    <property type="match status" value="1"/>
</dbReference>
<comment type="caution">
    <text evidence="3">The sequence shown here is derived from an EMBL/GenBank/DDBJ whole genome shotgun (WGS) entry which is preliminary data.</text>
</comment>
<dbReference type="InterPro" id="IPR003593">
    <property type="entry name" value="AAA+_ATPase"/>
</dbReference>
<dbReference type="InterPro" id="IPR004482">
    <property type="entry name" value="Mg_chelat-rel"/>
</dbReference>
<dbReference type="InterPro" id="IPR014721">
    <property type="entry name" value="Ribsml_uS5_D2-typ_fold_subgr"/>
</dbReference>
<dbReference type="EMBL" id="JQCP01000001">
    <property type="protein sequence ID" value="KRO03142.1"/>
    <property type="molecule type" value="Genomic_DNA"/>
</dbReference>
<evidence type="ECO:0000259" key="2">
    <source>
        <dbReference type="SMART" id="SM00382"/>
    </source>
</evidence>
<evidence type="ECO:0000313" key="4">
    <source>
        <dbReference type="Proteomes" id="UP000051927"/>
    </source>
</evidence>
<dbReference type="InterPro" id="IPR025158">
    <property type="entry name" value="Mg_chelat-rel_C"/>
</dbReference>
<dbReference type="Pfam" id="PF13335">
    <property type="entry name" value="Mg_chelatase_C"/>
    <property type="match status" value="1"/>
</dbReference>
<feature type="domain" description="AAA+ ATPase" evidence="2">
    <location>
        <begin position="204"/>
        <end position="386"/>
    </location>
</feature>
<dbReference type="InterPro" id="IPR045006">
    <property type="entry name" value="CHLI-like"/>
</dbReference>
<accession>A0ABR5Q1I1</accession>
<dbReference type="NCBIfam" id="TIGR00368">
    <property type="entry name" value="YifB family Mg chelatase-like AAA ATPase"/>
    <property type="match status" value="1"/>
</dbReference>
<evidence type="ECO:0000256" key="1">
    <source>
        <dbReference type="ARBA" id="ARBA00006354"/>
    </source>
</evidence>
<dbReference type="InterPro" id="IPR020568">
    <property type="entry name" value="Ribosomal_Su5_D2-typ_SF"/>
</dbReference>
<comment type="similarity">
    <text evidence="1">Belongs to the Mg-chelatase subunits D/I family. ComM subfamily.</text>
</comment>
<keyword evidence="4" id="KW-1185">Reference proteome</keyword>
<organism evidence="3 4">
    <name type="scientific">Lancefieldella rimae</name>
    <dbReference type="NCBI Taxonomy" id="1383"/>
    <lineage>
        <taxon>Bacteria</taxon>
        <taxon>Bacillati</taxon>
        <taxon>Actinomycetota</taxon>
        <taxon>Coriobacteriia</taxon>
        <taxon>Coriobacteriales</taxon>
        <taxon>Atopobiaceae</taxon>
        <taxon>Lancefieldella</taxon>
    </lineage>
</organism>
<gene>
    <name evidence="3" type="ORF">IV60_GL000321</name>
</gene>
<evidence type="ECO:0000313" key="3">
    <source>
        <dbReference type="EMBL" id="KRO03142.1"/>
    </source>
</evidence>
<dbReference type="PANTHER" id="PTHR32039">
    <property type="entry name" value="MAGNESIUM-CHELATASE SUBUNIT CHLI"/>
    <property type="match status" value="1"/>
</dbReference>
<dbReference type="InterPro" id="IPR000523">
    <property type="entry name" value="Mg_chelatse_chII-like_cat_dom"/>
</dbReference>
<dbReference type="SUPFAM" id="SSF54211">
    <property type="entry name" value="Ribosomal protein S5 domain 2-like"/>
    <property type="match status" value="1"/>
</dbReference>